<dbReference type="Proteomes" id="UP000219281">
    <property type="component" value="Unassembled WGS sequence"/>
</dbReference>
<reference evidence="7" key="1">
    <citation type="submission" date="2017-09" db="EMBL/GenBank/DDBJ databases">
        <authorList>
            <person name="Varghese N."/>
            <person name="Submissions S."/>
        </authorList>
    </citation>
    <scope>NUCLEOTIDE SEQUENCE [LARGE SCALE GENOMIC DNA]</scope>
    <source>
        <strain evidence="7">CGMCC 1.12803</strain>
    </source>
</reference>
<evidence type="ECO:0000256" key="3">
    <source>
        <dbReference type="RuleBase" id="RU361153"/>
    </source>
</evidence>
<dbReference type="EMBL" id="OCMT01000001">
    <property type="protein sequence ID" value="SOD12076.1"/>
    <property type="molecule type" value="Genomic_DNA"/>
</dbReference>
<sequence>MKKISVLPVVLLLFSICISENSFGQMPTLSNKNKSDWWHPIGIKPYQATKAKHVGFISVKGKSFVDENGKEIVFKGLSISDPDKLKKDGKWSKKHFEVIKSWGANIVRIPVHPISVQQRGIEDYLKLLDEAVSWSEDLGLYLIIDWHSIGNLRTELLASDAYNTTKKETFSFWQTIAAHYKDVPTVAFYELFNEPTIYDGKYGTCTWGEWKLMMEELIDVVYAYNKKAIPLVAGFNWAYDLTPVKDHPIAREGIGYVVHPYPGKRKIPREPKWDVDFGFVADKYPLIATELGFMNEGEDENLLDDKVYGPSIVNYFHQKKISWVVWVFDPVWVPQMIKNWDYEPTAQGAFFKDVFQGKFKYK</sequence>
<feature type="chain" id="PRO_5013398175" evidence="4">
    <location>
        <begin position="25"/>
        <end position="362"/>
    </location>
</feature>
<dbReference type="PANTHER" id="PTHR34142">
    <property type="entry name" value="ENDO-BETA-1,4-GLUCANASE A"/>
    <property type="match status" value="1"/>
</dbReference>
<dbReference type="InterPro" id="IPR017853">
    <property type="entry name" value="GH"/>
</dbReference>
<dbReference type="RefSeq" id="WP_097128270.1">
    <property type="nucleotide sequence ID" value="NZ_OCMT01000001.1"/>
</dbReference>
<dbReference type="InterPro" id="IPR001547">
    <property type="entry name" value="Glyco_hydro_5"/>
</dbReference>
<dbReference type="PANTHER" id="PTHR34142:SF1">
    <property type="entry name" value="GLYCOSIDE HYDROLASE FAMILY 5 DOMAIN-CONTAINING PROTEIN"/>
    <property type="match status" value="1"/>
</dbReference>
<organism evidence="6 7">
    <name type="scientific">Pedobacter xixiisoli</name>
    <dbReference type="NCBI Taxonomy" id="1476464"/>
    <lineage>
        <taxon>Bacteria</taxon>
        <taxon>Pseudomonadati</taxon>
        <taxon>Bacteroidota</taxon>
        <taxon>Sphingobacteriia</taxon>
        <taxon>Sphingobacteriales</taxon>
        <taxon>Sphingobacteriaceae</taxon>
        <taxon>Pedobacter</taxon>
    </lineage>
</organism>
<feature type="domain" description="Glycoside hydrolase family 5" evidence="5">
    <location>
        <begin position="65"/>
        <end position="328"/>
    </location>
</feature>
<dbReference type="GO" id="GO:0004553">
    <property type="term" value="F:hydrolase activity, hydrolyzing O-glycosyl compounds"/>
    <property type="evidence" value="ECO:0007669"/>
    <property type="project" value="InterPro"/>
</dbReference>
<evidence type="ECO:0000313" key="7">
    <source>
        <dbReference type="Proteomes" id="UP000219281"/>
    </source>
</evidence>
<evidence type="ECO:0000256" key="4">
    <source>
        <dbReference type="SAM" id="SignalP"/>
    </source>
</evidence>
<dbReference type="SUPFAM" id="SSF51445">
    <property type="entry name" value="(Trans)glycosidases"/>
    <property type="match status" value="1"/>
</dbReference>
<name>A0A285ZQX0_9SPHI</name>
<evidence type="ECO:0000259" key="5">
    <source>
        <dbReference type="Pfam" id="PF00150"/>
    </source>
</evidence>
<keyword evidence="2 3" id="KW-0326">Glycosidase</keyword>
<evidence type="ECO:0000256" key="1">
    <source>
        <dbReference type="ARBA" id="ARBA00022801"/>
    </source>
</evidence>
<protein>
    <submittedName>
        <fullName evidence="6">Cellulase (Glycosyl hydrolase family 5)</fullName>
    </submittedName>
</protein>
<dbReference type="OrthoDB" id="9800955at2"/>
<dbReference type="Gene3D" id="3.20.20.80">
    <property type="entry name" value="Glycosidases"/>
    <property type="match status" value="1"/>
</dbReference>
<comment type="similarity">
    <text evidence="3">Belongs to the glycosyl hydrolase 5 (cellulase A) family.</text>
</comment>
<dbReference type="Pfam" id="PF00150">
    <property type="entry name" value="Cellulase"/>
    <property type="match status" value="1"/>
</dbReference>
<gene>
    <name evidence="6" type="ORF">SAMN06297358_0482</name>
</gene>
<dbReference type="GO" id="GO:0009251">
    <property type="term" value="P:glucan catabolic process"/>
    <property type="evidence" value="ECO:0007669"/>
    <property type="project" value="TreeGrafter"/>
</dbReference>
<proteinExistence type="inferred from homology"/>
<feature type="signal peptide" evidence="4">
    <location>
        <begin position="1"/>
        <end position="24"/>
    </location>
</feature>
<dbReference type="AlphaFoldDB" id="A0A285ZQX0"/>
<keyword evidence="1 3" id="KW-0378">Hydrolase</keyword>
<keyword evidence="4" id="KW-0732">Signal</keyword>
<evidence type="ECO:0000256" key="2">
    <source>
        <dbReference type="ARBA" id="ARBA00023295"/>
    </source>
</evidence>
<evidence type="ECO:0000313" key="6">
    <source>
        <dbReference type="EMBL" id="SOD12076.1"/>
    </source>
</evidence>
<accession>A0A285ZQX0</accession>
<keyword evidence="7" id="KW-1185">Reference proteome</keyword>